<dbReference type="SMART" id="SM00382">
    <property type="entry name" value="AAA"/>
    <property type="match status" value="1"/>
</dbReference>
<dbReference type="InterPro" id="IPR050153">
    <property type="entry name" value="Metal_Ion_Import_ABC"/>
</dbReference>
<organism evidence="6 7">
    <name type="scientific">Allochromatium tepidum</name>
    <dbReference type="NCBI Taxonomy" id="553982"/>
    <lineage>
        <taxon>Bacteria</taxon>
        <taxon>Pseudomonadati</taxon>
        <taxon>Pseudomonadota</taxon>
        <taxon>Gammaproteobacteria</taxon>
        <taxon>Chromatiales</taxon>
        <taxon>Chromatiaceae</taxon>
        <taxon>Allochromatium</taxon>
    </lineage>
</organism>
<dbReference type="Pfam" id="PF00005">
    <property type="entry name" value="ABC_tran"/>
    <property type="match status" value="1"/>
</dbReference>
<evidence type="ECO:0000259" key="5">
    <source>
        <dbReference type="PROSITE" id="PS50893"/>
    </source>
</evidence>
<evidence type="ECO:0000256" key="2">
    <source>
        <dbReference type="ARBA" id="ARBA00022448"/>
    </source>
</evidence>
<evidence type="ECO:0000256" key="4">
    <source>
        <dbReference type="ARBA" id="ARBA00022840"/>
    </source>
</evidence>
<dbReference type="InterPro" id="IPR027417">
    <property type="entry name" value="P-loop_NTPase"/>
</dbReference>
<keyword evidence="3" id="KW-0547">Nucleotide-binding</keyword>
<keyword evidence="4 6" id="KW-0067">ATP-binding</keyword>
<dbReference type="EMBL" id="AP024563">
    <property type="protein sequence ID" value="BCU07015.1"/>
    <property type="molecule type" value="Genomic_DNA"/>
</dbReference>
<dbReference type="PROSITE" id="PS00211">
    <property type="entry name" value="ABC_TRANSPORTER_1"/>
    <property type="match status" value="1"/>
</dbReference>
<dbReference type="Proteomes" id="UP000680679">
    <property type="component" value="Chromosome"/>
</dbReference>
<evidence type="ECO:0000256" key="3">
    <source>
        <dbReference type="ARBA" id="ARBA00022741"/>
    </source>
</evidence>
<comment type="similarity">
    <text evidence="1">Belongs to the ABC transporter superfamily.</text>
</comment>
<dbReference type="PANTHER" id="PTHR42734">
    <property type="entry name" value="METAL TRANSPORT SYSTEM ATP-BINDING PROTEIN TM_0124-RELATED"/>
    <property type="match status" value="1"/>
</dbReference>
<dbReference type="CDD" id="cd03235">
    <property type="entry name" value="ABC_Metallic_Cations"/>
    <property type="match status" value="1"/>
</dbReference>
<dbReference type="GO" id="GO:0005524">
    <property type="term" value="F:ATP binding"/>
    <property type="evidence" value="ECO:0007669"/>
    <property type="project" value="UniProtKB-KW"/>
</dbReference>
<dbReference type="InterPro" id="IPR003439">
    <property type="entry name" value="ABC_transporter-like_ATP-bd"/>
</dbReference>
<dbReference type="Gene3D" id="3.40.50.300">
    <property type="entry name" value="P-loop containing nucleotide triphosphate hydrolases"/>
    <property type="match status" value="1"/>
</dbReference>
<evidence type="ECO:0000313" key="6">
    <source>
        <dbReference type="EMBL" id="BCU07015.1"/>
    </source>
</evidence>
<dbReference type="PANTHER" id="PTHR42734:SF17">
    <property type="entry name" value="METAL TRANSPORT SYSTEM ATP-BINDING PROTEIN TM_0124-RELATED"/>
    <property type="match status" value="1"/>
</dbReference>
<dbReference type="PROSITE" id="PS50893">
    <property type="entry name" value="ABC_TRANSPORTER_2"/>
    <property type="match status" value="1"/>
</dbReference>
<name>A0ABN6GAQ6_9GAMM</name>
<evidence type="ECO:0000256" key="1">
    <source>
        <dbReference type="ARBA" id="ARBA00005417"/>
    </source>
</evidence>
<dbReference type="SUPFAM" id="SSF52540">
    <property type="entry name" value="P-loop containing nucleoside triphosphate hydrolases"/>
    <property type="match status" value="1"/>
</dbReference>
<sequence length="296" mass="32119">MGAPSYSILLTGAVSIHVILYAFDPATMARMPNSLFIDTSTIDPIPMPSTMSDSPVIRVESVSFSYGETLVLERIDLSIAAGEFVGLVGPNAGGKSTLLKLILGLLEPQSGRIRVLGRPPREAARAIGYVPQFPSFPRDFPICVEEVVAMGRIGLGSRWPLGWSSRADRAAARQALAEVEAADLARRPIGRLSGGQLQRVLLARALVGEPRILILDEPTANIDQRAESDIFDLLAELNRRLTILLVSHDIAFISEYVSRVACLNRTLTCHGTSAIDGEAIRHLYGGHVRQVEHRHG</sequence>
<evidence type="ECO:0000313" key="7">
    <source>
        <dbReference type="Proteomes" id="UP000680679"/>
    </source>
</evidence>
<feature type="domain" description="ABC transporter" evidence="5">
    <location>
        <begin position="57"/>
        <end position="290"/>
    </location>
</feature>
<proteinExistence type="inferred from homology"/>
<reference evidence="6 7" key="1">
    <citation type="submission" date="2021-04" db="EMBL/GenBank/DDBJ databases">
        <title>Complete genome sequencing of Allochromatium tepidum strain NZ.</title>
        <authorList>
            <person name="Tsukatani Y."/>
            <person name="Mori H."/>
        </authorList>
    </citation>
    <scope>NUCLEOTIDE SEQUENCE [LARGE SCALE GENOMIC DNA]</scope>
    <source>
        <strain evidence="6 7">NZ</strain>
    </source>
</reference>
<dbReference type="InterPro" id="IPR017871">
    <property type="entry name" value="ABC_transporter-like_CS"/>
</dbReference>
<gene>
    <name evidence="6" type="ORF">Atep_16920</name>
</gene>
<keyword evidence="2" id="KW-0813">Transport</keyword>
<dbReference type="InterPro" id="IPR003593">
    <property type="entry name" value="AAA+_ATPase"/>
</dbReference>
<accession>A0ABN6GAQ6</accession>
<keyword evidence="7" id="KW-1185">Reference proteome</keyword>
<protein>
    <submittedName>
        <fullName evidence="6">ABC transporter ATP-binding protein</fullName>
    </submittedName>
</protein>